<name>A0A820VAJ2_9BILA</name>
<evidence type="ECO:0000256" key="1">
    <source>
        <dbReference type="SAM" id="MobiDB-lite"/>
    </source>
</evidence>
<dbReference type="AlphaFoldDB" id="A0A820VAJ2"/>
<evidence type="ECO:0000313" key="3">
    <source>
        <dbReference type="Proteomes" id="UP000663866"/>
    </source>
</evidence>
<dbReference type="Proteomes" id="UP000663866">
    <property type="component" value="Unassembled WGS sequence"/>
</dbReference>
<evidence type="ECO:0000313" key="2">
    <source>
        <dbReference type="EMBL" id="CAF4498612.1"/>
    </source>
</evidence>
<organism evidence="2 3">
    <name type="scientific">Rotaria magnacalcarata</name>
    <dbReference type="NCBI Taxonomy" id="392030"/>
    <lineage>
        <taxon>Eukaryota</taxon>
        <taxon>Metazoa</taxon>
        <taxon>Spiralia</taxon>
        <taxon>Gnathifera</taxon>
        <taxon>Rotifera</taxon>
        <taxon>Eurotatoria</taxon>
        <taxon>Bdelloidea</taxon>
        <taxon>Philodinida</taxon>
        <taxon>Philodinidae</taxon>
        <taxon>Rotaria</taxon>
    </lineage>
</organism>
<feature type="region of interest" description="Disordered" evidence="1">
    <location>
        <begin position="20"/>
        <end position="46"/>
    </location>
</feature>
<accession>A0A820VAJ2</accession>
<comment type="caution">
    <text evidence="2">The sequence shown here is derived from an EMBL/GenBank/DDBJ whole genome shotgun (WGS) entry which is preliminary data.</text>
</comment>
<proteinExistence type="predicted"/>
<keyword evidence="3" id="KW-1185">Reference proteome</keyword>
<sequence>MFLKLLVNVFERAKSKITSTHSINRIPSESDNEFDPNNSKQSSPYVPSIIHQQPRSSLSKWLCTTTATANKSKELHSNNLHLNNEYIQVVIS</sequence>
<gene>
    <name evidence="2" type="ORF">OVN521_LOCUS40613</name>
</gene>
<reference evidence="2" key="1">
    <citation type="submission" date="2021-02" db="EMBL/GenBank/DDBJ databases">
        <authorList>
            <person name="Nowell W R."/>
        </authorList>
    </citation>
    <scope>NUCLEOTIDE SEQUENCE</scope>
</reference>
<protein>
    <submittedName>
        <fullName evidence="2">Uncharacterized protein</fullName>
    </submittedName>
</protein>
<dbReference type="EMBL" id="CAJOBG010052977">
    <property type="protein sequence ID" value="CAF4498612.1"/>
    <property type="molecule type" value="Genomic_DNA"/>
</dbReference>